<dbReference type="Proteomes" id="UP000030655">
    <property type="component" value="Unassembled WGS sequence"/>
</dbReference>
<sequence length="371" mass="44251">MFFYYKTIVQEKGFISCIEYENIYLFKRNSVHIFSREFQFIKTVSLPYSVKDTLLYREGVYILTEDAILEFTDLNFTNKVYKSYKFKGSKLEIFFDQPIALNPRSIYFIKNNKVVKLEKYVDIKFNNALIYVLNEEGCYIYEYRDALIHLRKIEVKDALFLFLKDNDVFFINSKGIVFNDKCIHYFTDETPLKQQNDFLLTSKRIYKINGKIEIFYELSCNKLFIMHDFILCTGKENYLIANRKDIKSLDIISNDFKIINELNNGKFELFNHKGLTHEFINELSTENSFTYKLSNEFLIIITEFKVFIYNLENKNLITNPINEEIKDVLLLKESIYLINANDNLLNTELYFSLDNSLFYIQNKQLVELNLN</sequence>
<reference evidence="1 2" key="2">
    <citation type="submission" date="2014-03" db="EMBL/GenBank/DDBJ databases">
        <title>The Genome Sequence of Anncaliia algerae insect isolate PRA339.</title>
        <authorList>
            <consortium name="The Broad Institute Genome Sequencing Platform"/>
            <consortium name="The Broad Institute Genome Sequencing Center for Infectious Disease"/>
            <person name="Cuomo C."/>
            <person name="Becnel J."/>
            <person name="Sanscrainte N."/>
            <person name="Walker B."/>
            <person name="Young S.K."/>
            <person name="Zeng Q."/>
            <person name="Gargeya S."/>
            <person name="Fitzgerald M."/>
            <person name="Haas B."/>
            <person name="Abouelleil A."/>
            <person name="Alvarado L."/>
            <person name="Arachchi H.M."/>
            <person name="Berlin A.M."/>
            <person name="Chapman S.B."/>
            <person name="Dewar J."/>
            <person name="Goldberg J."/>
            <person name="Griggs A."/>
            <person name="Gujja S."/>
            <person name="Hansen M."/>
            <person name="Howarth C."/>
            <person name="Imamovic A."/>
            <person name="Larimer J."/>
            <person name="McCowan C."/>
            <person name="Murphy C."/>
            <person name="Neiman D."/>
            <person name="Pearson M."/>
            <person name="Priest M."/>
            <person name="Roberts A."/>
            <person name="Saif S."/>
            <person name="Shea T."/>
            <person name="Sisk P."/>
            <person name="Sykes S."/>
            <person name="Wortman J."/>
            <person name="Nusbaum C."/>
            <person name="Birren B."/>
        </authorList>
    </citation>
    <scope>NUCLEOTIDE SEQUENCE [LARGE SCALE GENOMIC DNA]</scope>
    <source>
        <strain evidence="1 2">PRA339</strain>
    </source>
</reference>
<dbReference type="AlphaFoldDB" id="A0A059EXH9"/>
<proteinExistence type="predicted"/>
<evidence type="ECO:0000313" key="2">
    <source>
        <dbReference type="Proteomes" id="UP000030655"/>
    </source>
</evidence>
<feature type="non-terminal residue" evidence="1">
    <location>
        <position position="371"/>
    </location>
</feature>
<organism evidence="1 2">
    <name type="scientific">Anncaliia algerae PRA339</name>
    <dbReference type="NCBI Taxonomy" id="1288291"/>
    <lineage>
        <taxon>Eukaryota</taxon>
        <taxon>Fungi</taxon>
        <taxon>Fungi incertae sedis</taxon>
        <taxon>Microsporidia</taxon>
        <taxon>Tubulinosematoidea</taxon>
        <taxon>Tubulinosematidae</taxon>
        <taxon>Anncaliia</taxon>
    </lineage>
</organism>
<protein>
    <submittedName>
        <fullName evidence="1">Uncharacterized protein</fullName>
    </submittedName>
</protein>
<gene>
    <name evidence="1" type="ORF">H312_03151</name>
</gene>
<dbReference type="HOGENOM" id="CLU_747135_0_0_1"/>
<dbReference type="OrthoDB" id="2188611at2759"/>
<reference evidence="2" key="1">
    <citation type="submission" date="2013-02" db="EMBL/GenBank/DDBJ databases">
        <authorList>
            <consortium name="The Broad Institute Genome Sequencing Platform"/>
            <person name="Cuomo C."/>
            <person name="Becnel J."/>
            <person name="Sanscrainte N."/>
            <person name="Walker B."/>
            <person name="Young S.K."/>
            <person name="Zeng Q."/>
            <person name="Gargeya S."/>
            <person name="Fitzgerald M."/>
            <person name="Haas B."/>
            <person name="Abouelleil A."/>
            <person name="Alvarado L."/>
            <person name="Arachchi H.M."/>
            <person name="Berlin A.M."/>
            <person name="Chapman S.B."/>
            <person name="Dewar J."/>
            <person name="Goldberg J."/>
            <person name="Griggs A."/>
            <person name="Gujja S."/>
            <person name="Hansen M."/>
            <person name="Howarth C."/>
            <person name="Imamovic A."/>
            <person name="Larimer J."/>
            <person name="McCowan C."/>
            <person name="Murphy C."/>
            <person name="Neiman D."/>
            <person name="Pearson M."/>
            <person name="Priest M."/>
            <person name="Roberts A."/>
            <person name="Saif S."/>
            <person name="Shea T."/>
            <person name="Sisk P."/>
            <person name="Sykes S."/>
            <person name="Wortman J."/>
            <person name="Nusbaum C."/>
            <person name="Birren B."/>
        </authorList>
    </citation>
    <scope>NUCLEOTIDE SEQUENCE [LARGE SCALE GENOMIC DNA]</scope>
    <source>
        <strain evidence="2">PRA339</strain>
    </source>
</reference>
<dbReference type="VEuPathDB" id="MicrosporidiaDB:H312_03151"/>
<keyword evidence="2" id="KW-1185">Reference proteome</keyword>
<evidence type="ECO:0000313" key="1">
    <source>
        <dbReference type="EMBL" id="KCZ79459.1"/>
    </source>
</evidence>
<dbReference type="EMBL" id="KK365272">
    <property type="protein sequence ID" value="KCZ79459.1"/>
    <property type="molecule type" value="Genomic_DNA"/>
</dbReference>
<accession>A0A059EXH9</accession>
<name>A0A059EXH9_9MICR</name>